<sequence length="55" mass="6605">MINRPIINMIPINTWLPPFKHGCIRLGILWNHQGYILCLFIKHYIQINQLLYLCI</sequence>
<accession>H2XQ13</accession>
<dbReference type="HOGENOM" id="CLU_3031635_0_0_1"/>
<dbReference type="AlphaFoldDB" id="H2XQ13"/>
<evidence type="ECO:0000313" key="1">
    <source>
        <dbReference type="Ensembl" id="ENSCINP00000031747.1"/>
    </source>
</evidence>
<dbReference type="Ensembl" id="ENSCINT00000036838.1">
    <property type="protein sequence ID" value="ENSCINP00000031747.1"/>
    <property type="gene ID" value="ENSCING00000021905.1"/>
</dbReference>
<dbReference type="InParanoid" id="H2XQ13"/>
<evidence type="ECO:0000313" key="2">
    <source>
        <dbReference type="Proteomes" id="UP000008144"/>
    </source>
</evidence>
<keyword evidence="2" id="KW-1185">Reference proteome</keyword>
<reference evidence="1" key="4">
    <citation type="submission" date="2025-09" db="UniProtKB">
        <authorList>
            <consortium name="Ensembl"/>
        </authorList>
    </citation>
    <scope>IDENTIFICATION</scope>
</reference>
<reference evidence="1" key="3">
    <citation type="submission" date="2025-08" db="UniProtKB">
        <authorList>
            <consortium name="Ensembl"/>
        </authorList>
    </citation>
    <scope>IDENTIFICATION</scope>
</reference>
<dbReference type="Proteomes" id="UP000008144">
    <property type="component" value="Chromosome 5"/>
</dbReference>
<name>H2XQ13_CIOIN</name>
<organism evidence="1 2">
    <name type="scientific">Ciona intestinalis</name>
    <name type="common">Transparent sea squirt</name>
    <name type="synonym">Ascidia intestinalis</name>
    <dbReference type="NCBI Taxonomy" id="7719"/>
    <lineage>
        <taxon>Eukaryota</taxon>
        <taxon>Metazoa</taxon>
        <taxon>Chordata</taxon>
        <taxon>Tunicata</taxon>
        <taxon>Ascidiacea</taxon>
        <taxon>Phlebobranchia</taxon>
        <taxon>Cionidae</taxon>
        <taxon>Ciona</taxon>
    </lineage>
</organism>
<reference evidence="2" key="1">
    <citation type="journal article" date="2002" name="Science">
        <title>The draft genome of Ciona intestinalis: insights into chordate and vertebrate origins.</title>
        <authorList>
            <person name="Dehal P."/>
            <person name="Satou Y."/>
            <person name="Campbell R.K."/>
            <person name="Chapman J."/>
            <person name="Degnan B."/>
            <person name="De Tomaso A."/>
            <person name="Davidson B."/>
            <person name="Di Gregorio A."/>
            <person name="Gelpke M."/>
            <person name="Goodstein D.M."/>
            <person name="Harafuji N."/>
            <person name="Hastings K.E."/>
            <person name="Ho I."/>
            <person name="Hotta K."/>
            <person name="Huang W."/>
            <person name="Kawashima T."/>
            <person name="Lemaire P."/>
            <person name="Martinez D."/>
            <person name="Meinertzhagen I.A."/>
            <person name="Necula S."/>
            <person name="Nonaka M."/>
            <person name="Putnam N."/>
            <person name="Rash S."/>
            <person name="Saiga H."/>
            <person name="Satake M."/>
            <person name="Terry A."/>
            <person name="Yamada L."/>
            <person name="Wang H.G."/>
            <person name="Awazu S."/>
            <person name="Azumi K."/>
            <person name="Boore J."/>
            <person name="Branno M."/>
            <person name="Chin-Bow S."/>
            <person name="DeSantis R."/>
            <person name="Doyle S."/>
            <person name="Francino P."/>
            <person name="Keys D.N."/>
            <person name="Haga S."/>
            <person name="Hayashi H."/>
            <person name="Hino K."/>
            <person name="Imai K.S."/>
            <person name="Inaba K."/>
            <person name="Kano S."/>
            <person name="Kobayashi K."/>
            <person name="Kobayashi M."/>
            <person name="Lee B.I."/>
            <person name="Makabe K.W."/>
            <person name="Manohar C."/>
            <person name="Matassi G."/>
            <person name="Medina M."/>
            <person name="Mochizuki Y."/>
            <person name="Mount S."/>
            <person name="Morishita T."/>
            <person name="Miura S."/>
            <person name="Nakayama A."/>
            <person name="Nishizaka S."/>
            <person name="Nomoto H."/>
            <person name="Ohta F."/>
            <person name="Oishi K."/>
            <person name="Rigoutsos I."/>
            <person name="Sano M."/>
            <person name="Sasaki A."/>
            <person name="Sasakura Y."/>
            <person name="Shoguchi E."/>
            <person name="Shin-i T."/>
            <person name="Spagnuolo A."/>
            <person name="Stainier D."/>
            <person name="Suzuki M.M."/>
            <person name="Tassy O."/>
            <person name="Takatori N."/>
            <person name="Tokuoka M."/>
            <person name="Yagi K."/>
            <person name="Yoshizaki F."/>
            <person name="Wada S."/>
            <person name="Zhang C."/>
            <person name="Hyatt P.D."/>
            <person name="Larimer F."/>
            <person name="Detter C."/>
            <person name="Doggett N."/>
            <person name="Glavina T."/>
            <person name="Hawkins T."/>
            <person name="Richardson P."/>
            <person name="Lucas S."/>
            <person name="Kohara Y."/>
            <person name="Levine M."/>
            <person name="Satoh N."/>
            <person name="Rokhsar D.S."/>
        </authorList>
    </citation>
    <scope>NUCLEOTIDE SEQUENCE [LARGE SCALE GENOMIC DNA]</scope>
</reference>
<proteinExistence type="predicted"/>
<protein>
    <submittedName>
        <fullName evidence="1">Uncharacterized protein</fullName>
    </submittedName>
</protein>
<reference evidence="1" key="2">
    <citation type="journal article" date="2008" name="Genome Biol.">
        <title>Improved genome assembly and evidence-based global gene model set for the chordate Ciona intestinalis: new insight into intron and operon populations.</title>
        <authorList>
            <person name="Satou Y."/>
            <person name="Mineta K."/>
            <person name="Ogasawara M."/>
            <person name="Sasakura Y."/>
            <person name="Shoguchi E."/>
            <person name="Ueno K."/>
            <person name="Yamada L."/>
            <person name="Matsumoto J."/>
            <person name="Wasserscheid J."/>
            <person name="Dewar K."/>
            <person name="Wiley G.B."/>
            <person name="Macmil S.L."/>
            <person name="Roe B.A."/>
            <person name="Zeller R.W."/>
            <person name="Hastings K.E."/>
            <person name="Lemaire P."/>
            <person name="Lindquist E."/>
            <person name="Endo T."/>
            <person name="Hotta K."/>
            <person name="Inaba K."/>
        </authorList>
    </citation>
    <scope>NUCLEOTIDE SEQUENCE [LARGE SCALE GENOMIC DNA]</scope>
    <source>
        <strain evidence="1">wild type</strain>
    </source>
</reference>
<dbReference type="EMBL" id="EAAA01002069">
    <property type="status" value="NOT_ANNOTATED_CDS"/>
    <property type="molecule type" value="Genomic_DNA"/>
</dbReference>